<gene>
    <name evidence="2" type="ORF">ZOSMA_159G00260</name>
</gene>
<keyword evidence="3" id="KW-1185">Reference proteome</keyword>
<feature type="region of interest" description="Disordered" evidence="1">
    <location>
        <begin position="97"/>
        <end position="117"/>
    </location>
</feature>
<comment type="caution">
    <text evidence="2">The sequence shown here is derived from an EMBL/GenBank/DDBJ whole genome shotgun (WGS) entry which is preliminary data.</text>
</comment>
<name>A0A0K9PV35_ZOSMR</name>
<reference evidence="3" key="1">
    <citation type="journal article" date="2016" name="Nature">
        <title>The genome of the seagrass Zostera marina reveals angiosperm adaptation to the sea.</title>
        <authorList>
            <person name="Olsen J.L."/>
            <person name="Rouze P."/>
            <person name="Verhelst B."/>
            <person name="Lin Y.-C."/>
            <person name="Bayer T."/>
            <person name="Collen J."/>
            <person name="Dattolo E."/>
            <person name="De Paoli E."/>
            <person name="Dittami S."/>
            <person name="Maumus F."/>
            <person name="Michel G."/>
            <person name="Kersting A."/>
            <person name="Lauritano C."/>
            <person name="Lohaus R."/>
            <person name="Toepel M."/>
            <person name="Tonon T."/>
            <person name="Vanneste K."/>
            <person name="Amirebrahimi M."/>
            <person name="Brakel J."/>
            <person name="Bostroem C."/>
            <person name="Chovatia M."/>
            <person name="Grimwood J."/>
            <person name="Jenkins J.W."/>
            <person name="Jueterbock A."/>
            <person name="Mraz A."/>
            <person name="Stam W.T."/>
            <person name="Tice H."/>
            <person name="Bornberg-Bauer E."/>
            <person name="Green P.J."/>
            <person name="Pearson G.A."/>
            <person name="Procaccini G."/>
            <person name="Duarte C.M."/>
            <person name="Schmutz J."/>
            <person name="Reusch T.B.H."/>
            <person name="Van de Peer Y."/>
        </authorList>
    </citation>
    <scope>NUCLEOTIDE SEQUENCE [LARGE SCALE GENOMIC DNA]</scope>
    <source>
        <strain evidence="3">cv. Finnish</strain>
    </source>
</reference>
<dbReference type="Proteomes" id="UP000036987">
    <property type="component" value="Unassembled WGS sequence"/>
</dbReference>
<evidence type="ECO:0000256" key="1">
    <source>
        <dbReference type="SAM" id="MobiDB-lite"/>
    </source>
</evidence>
<accession>A0A0K9PV35</accession>
<protein>
    <submittedName>
        <fullName evidence="2">Uncharacterized protein</fullName>
    </submittedName>
</protein>
<evidence type="ECO:0000313" key="2">
    <source>
        <dbReference type="EMBL" id="KMZ72861.1"/>
    </source>
</evidence>
<feature type="compositionally biased region" description="Basic and acidic residues" evidence="1">
    <location>
        <begin position="102"/>
        <end position="117"/>
    </location>
</feature>
<sequence>MFIRRFTTLYPSVPISDFVVLDSSSDRRPIAELQFRSETHRGTPVSDCGLRSRRPIAEWRVPIGDPSRNSSLRLRTPIAETHRGMASSDRRPIAELQSPIADSDRGDPSRIADSDRGLRSRRPIADCGLRSRRPIAELQFRTPIGDPLRRPIAELQSTYPPNPAASISTICFFAGPIPNLWFASIASANLISRWTVWRNSSNQRWIEPSAQCPS</sequence>
<evidence type="ECO:0000313" key="3">
    <source>
        <dbReference type="Proteomes" id="UP000036987"/>
    </source>
</evidence>
<organism evidence="2 3">
    <name type="scientific">Zostera marina</name>
    <name type="common">Eelgrass</name>
    <dbReference type="NCBI Taxonomy" id="29655"/>
    <lineage>
        <taxon>Eukaryota</taxon>
        <taxon>Viridiplantae</taxon>
        <taxon>Streptophyta</taxon>
        <taxon>Embryophyta</taxon>
        <taxon>Tracheophyta</taxon>
        <taxon>Spermatophyta</taxon>
        <taxon>Magnoliopsida</taxon>
        <taxon>Liliopsida</taxon>
        <taxon>Zosteraceae</taxon>
        <taxon>Zostera</taxon>
    </lineage>
</organism>
<dbReference type="AlphaFoldDB" id="A0A0K9PV35"/>
<proteinExistence type="predicted"/>
<dbReference type="EMBL" id="LFYR01000619">
    <property type="protein sequence ID" value="KMZ72861.1"/>
    <property type="molecule type" value="Genomic_DNA"/>
</dbReference>